<evidence type="ECO:0000313" key="4">
    <source>
        <dbReference type="Proteomes" id="UP000827892"/>
    </source>
</evidence>
<organism evidence="3 5">
    <name type="scientific">Caenorhabditis briggsae</name>
    <dbReference type="NCBI Taxonomy" id="6238"/>
    <lineage>
        <taxon>Eukaryota</taxon>
        <taxon>Metazoa</taxon>
        <taxon>Ecdysozoa</taxon>
        <taxon>Nematoda</taxon>
        <taxon>Chromadorea</taxon>
        <taxon>Rhabditida</taxon>
        <taxon>Rhabditina</taxon>
        <taxon>Rhabditomorpha</taxon>
        <taxon>Rhabditoidea</taxon>
        <taxon>Rhabditidae</taxon>
        <taxon>Peloderinae</taxon>
        <taxon>Caenorhabditis</taxon>
    </lineage>
</organism>
<feature type="region of interest" description="Disordered" evidence="1">
    <location>
        <begin position="98"/>
        <end position="117"/>
    </location>
</feature>
<evidence type="ECO:0000256" key="1">
    <source>
        <dbReference type="SAM" id="MobiDB-lite"/>
    </source>
</evidence>
<gene>
    <name evidence="2" type="ORF">L3Y34_011105</name>
    <name evidence="3" type="ORF">L5515_016983</name>
</gene>
<dbReference type="EMBL" id="CP090896">
    <property type="protein sequence ID" value="ULT81009.1"/>
    <property type="molecule type" value="Genomic_DNA"/>
</dbReference>
<name>A0AAE9F895_CAEBR</name>
<keyword evidence="5" id="KW-1185">Reference proteome</keyword>
<feature type="compositionally biased region" description="Low complexity" evidence="1">
    <location>
        <begin position="98"/>
        <end position="109"/>
    </location>
</feature>
<protein>
    <submittedName>
        <fullName evidence="3">Uncharacterized protein</fullName>
    </submittedName>
</protein>
<evidence type="ECO:0000313" key="2">
    <source>
        <dbReference type="EMBL" id="ULT81009.1"/>
    </source>
</evidence>
<feature type="compositionally biased region" description="Low complexity" evidence="1">
    <location>
        <begin position="68"/>
        <end position="79"/>
    </location>
</feature>
<evidence type="ECO:0000313" key="3">
    <source>
        <dbReference type="EMBL" id="UMM40302.1"/>
    </source>
</evidence>
<evidence type="ECO:0000313" key="5">
    <source>
        <dbReference type="Proteomes" id="UP000829354"/>
    </source>
</evidence>
<reference evidence="2 4" key="2">
    <citation type="submission" date="2022-05" db="EMBL/GenBank/DDBJ databases">
        <title>Chromosome-level reference genomes for two strains of Caenorhabditis briggsae: an improved platform for comparative genomics.</title>
        <authorList>
            <person name="Stevens L."/>
            <person name="Andersen E.C."/>
        </authorList>
    </citation>
    <scope>NUCLEOTIDE SEQUENCE [LARGE SCALE GENOMIC DNA]</scope>
    <source>
        <strain evidence="2">QX1410_ONT</strain>
        <tissue evidence="2">Whole-organism</tissue>
    </source>
</reference>
<dbReference type="AlphaFoldDB" id="A0AAE9F895"/>
<dbReference type="KEGG" id="cbr:CBG_17421"/>
<accession>A0AAE9F895</accession>
<feature type="region of interest" description="Disordered" evidence="1">
    <location>
        <begin position="54"/>
        <end position="87"/>
    </location>
</feature>
<dbReference type="Proteomes" id="UP000827892">
    <property type="component" value="Chromosome X"/>
</dbReference>
<sequence>MDDWLIRQFMDEFGLSEEHINRLYAIAARLAENPRLMQRLDDFDRRMNIMIFRDQQPVDPVVDENQENQENNDPNPVQELELEDGDVMEEFFRVQEEQIAQEEQQQAEENNNLPEDD</sequence>
<reference evidence="3 5" key="1">
    <citation type="submission" date="2022-04" db="EMBL/GenBank/DDBJ databases">
        <title>Chromosome-level reference genomes for two strains of Caenorhabditis briggsae: an improved platform for comparative genomics.</title>
        <authorList>
            <person name="Stevens L."/>
            <person name="Andersen E."/>
        </authorList>
    </citation>
    <scope>NUCLEOTIDE SEQUENCE [LARGE SCALE GENOMIC DNA]</scope>
    <source>
        <strain evidence="3">VX34</strain>
        <tissue evidence="3">Whole-organism</tissue>
    </source>
</reference>
<dbReference type="EMBL" id="CP092625">
    <property type="protein sequence ID" value="UMM40302.1"/>
    <property type="molecule type" value="Genomic_DNA"/>
</dbReference>
<proteinExistence type="predicted"/>
<dbReference type="Proteomes" id="UP000829354">
    <property type="component" value="Chromosome X"/>
</dbReference>